<protein>
    <submittedName>
        <fullName evidence="1">Uncharacterized protein</fullName>
    </submittedName>
</protein>
<name>A0ACB8CEK2_DERSI</name>
<sequence>MSPLPSNGIKIIIRPKGALNIAKIGSPTVTTAVFQAEQLSPADMQQDTVCPNNQKTLSRVTHDVNAYETAAEDTTKGIIRGIPLSDTPQQINANIANSRNPLALPEKRIGTTTTVVIAFSDPDVPYLVRYGATIIPCSLHRKQIEICYHCGRPGHRMDVSPFPNNKICRGCEVRYPPPDHTCNPKCSLCGGPHLTADKSCTARYKTPYVIRKRIGGRRAAMQVTLQESDLPPMNCKHRSRSRSPSRSTQHCSRTPSSSRQCRSRSISTSTPPAKPPTKKVSFTEALTGASREGRNTPSPPPTNTNDNAEIAHLKKENAFMRDLIHKLSQEVRDLKQSKTPAPTPPAEASPSSSHDALPHTVWGYGYSTMAAQNLWQDSEDLGLTFITDPTFPTLHFPRHDPRPHIYQECHRRRMEQHTT</sequence>
<evidence type="ECO:0000313" key="1">
    <source>
        <dbReference type="EMBL" id="KAH7941159.1"/>
    </source>
</evidence>
<reference evidence="1" key="1">
    <citation type="submission" date="2020-05" db="EMBL/GenBank/DDBJ databases">
        <title>Large-scale comparative analyses of tick genomes elucidate their genetic diversity and vector capacities.</title>
        <authorList>
            <person name="Jia N."/>
            <person name="Wang J."/>
            <person name="Shi W."/>
            <person name="Du L."/>
            <person name="Sun Y."/>
            <person name="Zhan W."/>
            <person name="Jiang J."/>
            <person name="Wang Q."/>
            <person name="Zhang B."/>
            <person name="Ji P."/>
            <person name="Sakyi L.B."/>
            <person name="Cui X."/>
            <person name="Yuan T."/>
            <person name="Jiang B."/>
            <person name="Yang W."/>
            <person name="Lam T.T.-Y."/>
            <person name="Chang Q."/>
            <person name="Ding S."/>
            <person name="Wang X."/>
            <person name="Zhu J."/>
            <person name="Ruan X."/>
            <person name="Zhao L."/>
            <person name="Wei J."/>
            <person name="Que T."/>
            <person name="Du C."/>
            <person name="Cheng J."/>
            <person name="Dai P."/>
            <person name="Han X."/>
            <person name="Huang E."/>
            <person name="Gao Y."/>
            <person name="Liu J."/>
            <person name="Shao H."/>
            <person name="Ye R."/>
            <person name="Li L."/>
            <person name="Wei W."/>
            <person name="Wang X."/>
            <person name="Wang C."/>
            <person name="Yang T."/>
            <person name="Huo Q."/>
            <person name="Li W."/>
            <person name="Guo W."/>
            <person name="Chen H."/>
            <person name="Zhou L."/>
            <person name="Ni X."/>
            <person name="Tian J."/>
            <person name="Zhou Y."/>
            <person name="Sheng Y."/>
            <person name="Liu T."/>
            <person name="Pan Y."/>
            <person name="Xia L."/>
            <person name="Li J."/>
            <person name="Zhao F."/>
            <person name="Cao W."/>
        </authorList>
    </citation>
    <scope>NUCLEOTIDE SEQUENCE</scope>
    <source>
        <strain evidence="1">Dsil-2018</strain>
    </source>
</reference>
<keyword evidence="2" id="KW-1185">Reference proteome</keyword>
<proteinExistence type="predicted"/>
<comment type="caution">
    <text evidence="1">The sequence shown here is derived from an EMBL/GenBank/DDBJ whole genome shotgun (WGS) entry which is preliminary data.</text>
</comment>
<dbReference type="Proteomes" id="UP000821865">
    <property type="component" value="Chromosome 7"/>
</dbReference>
<accession>A0ACB8CEK2</accession>
<dbReference type="EMBL" id="CM023476">
    <property type="protein sequence ID" value="KAH7941159.1"/>
    <property type="molecule type" value="Genomic_DNA"/>
</dbReference>
<gene>
    <name evidence="1" type="ORF">HPB49_010491</name>
</gene>
<evidence type="ECO:0000313" key="2">
    <source>
        <dbReference type="Proteomes" id="UP000821865"/>
    </source>
</evidence>
<organism evidence="1 2">
    <name type="scientific">Dermacentor silvarum</name>
    <name type="common">Tick</name>
    <dbReference type="NCBI Taxonomy" id="543639"/>
    <lineage>
        <taxon>Eukaryota</taxon>
        <taxon>Metazoa</taxon>
        <taxon>Ecdysozoa</taxon>
        <taxon>Arthropoda</taxon>
        <taxon>Chelicerata</taxon>
        <taxon>Arachnida</taxon>
        <taxon>Acari</taxon>
        <taxon>Parasitiformes</taxon>
        <taxon>Ixodida</taxon>
        <taxon>Ixodoidea</taxon>
        <taxon>Ixodidae</taxon>
        <taxon>Rhipicephalinae</taxon>
        <taxon>Dermacentor</taxon>
    </lineage>
</organism>